<accession>A0A5C2RKN5</accession>
<dbReference type="STRING" id="1328759.A0A5C2RKN5"/>
<dbReference type="PANTHER" id="PTHR12549">
    <property type="entry name" value="JMJC DOMAIN-CONTAINING HISTONE DEMETHYLATION PROTEIN"/>
    <property type="match status" value="1"/>
</dbReference>
<dbReference type="GO" id="GO:0031490">
    <property type="term" value="F:chromatin DNA binding"/>
    <property type="evidence" value="ECO:0007669"/>
    <property type="project" value="TreeGrafter"/>
</dbReference>
<gene>
    <name evidence="4" type="ORF">L227DRAFT_618034</name>
</gene>
<sequence length="237" mass="26880">MSRDLWGSTSPSSSSSASYQIREPPRSIVFCKHFDLIAFADVDLTDKFRRVWEKERRSQLSGSNASRPPSYLPCSKYKGQRDCWKLQDWPPSTDFKTAFLNSLTTLVHATLVPNCVRRDGVLNITSHFPSNAIAPDLGPKMYNTGQFYLDSTLKQELHKDFGVISHLIYRKPGEDVYNAAGCAYQVACDFVSPCGAKREFHEQNQPMALKEDVLQLRTMAWFAWLSCARQEKGILEG</sequence>
<comment type="subcellular location">
    <subcellularLocation>
        <location evidence="1">Nucleus</location>
    </subcellularLocation>
</comment>
<keyword evidence="3" id="KW-0539">Nucleus</keyword>
<reference evidence="4" key="1">
    <citation type="journal article" date="2018" name="Genome Biol. Evol.">
        <title>Genomics and development of Lentinus tigrinus, a white-rot wood-decaying mushroom with dimorphic fruiting bodies.</title>
        <authorList>
            <person name="Wu B."/>
            <person name="Xu Z."/>
            <person name="Knudson A."/>
            <person name="Carlson A."/>
            <person name="Chen N."/>
            <person name="Kovaka S."/>
            <person name="LaButti K."/>
            <person name="Lipzen A."/>
            <person name="Pennachio C."/>
            <person name="Riley R."/>
            <person name="Schakwitz W."/>
            <person name="Umezawa K."/>
            <person name="Ohm R.A."/>
            <person name="Grigoriev I.V."/>
            <person name="Nagy L.G."/>
            <person name="Gibbons J."/>
            <person name="Hibbett D."/>
        </authorList>
    </citation>
    <scope>NUCLEOTIDE SEQUENCE [LARGE SCALE GENOMIC DNA]</scope>
    <source>
        <strain evidence="4">ALCF2SS1-6</strain>
    </source>
</reference>
<dbReference type="EMBL" id="ML122406">
    <property type="protein sequence ID" value="RPD52162.1"/>
    <property type="molecule type" value="Genomic_DNA"/>
</dbReference>
<evidence type="ECO:0000256" key="1">
    <source>
        <dbReference type="ARBA" id="ARBA00004123"/>
    </source>
</evidence>
<protein>
    <submittedName>
        <fullName evidence="4">Uncharacterized protein</fullName>
    </submittedName>
</protein>
<evidence type="ECO:0000313" key="4">
    <source>
        <dbReference type="EMBL" id="RPD52162.1"/>
    </source>
</evidence>
<organism evidence="4 5">
    <name type="scientific">Lentinus tigrinus ALCF2SS1-6</name>
    <dbReference type="NCBI Taxonomy" id="1328759"/>
    <lineage>
        <taxon>Eukaryota</taxon>
        <taxon>Fungi</taxon>
        <taxon>Dikarya</taxon>
        <taxon>Basidiomycota</taxon>
        <taxon>Agaricomycotina</taxon>
        <taxon>Agaricomycetes</taxon>
        <taxon>Polyporales</taxon>
        <taxon>Polyporaceae</taxon>
        <taxon>Lentinus</taxon>
    </lineage>
</organism>
<dbReference type="OrthoDB" id="1667110at2759"/>
<dbReference type="GO" id="GO:0006357">
    <property type="term" value="P:regulation of transcription by RNA polymerase II"/>
    <property type="evidence" value="ECO:0007669"/>
    <property type="project" value="TreeGrafter"/>
</dbReference>
<dbReference type="GO" id="GO:0032454">
    <property type="term" value="F:histone H3K9 demethylase activity"/>
    <property type="evidence" value="ECO:0007669"/>
    <property type="project" value="InterPro"/>
</dbReference>
<dbReference type="AlphaFoldDB" id="A0A5C2RKN5"/>
<evidence type="ECO:0000313" key="5">
    <source>
        <dbReference type="Proteomes" id="UP000313359"/>
    </source>
</evidence>
<name>A0A5C2RKN5_9APHY</name>
<dbReference type="Gene3D" id="2.60.120.650">
    <property type="entry name" value="Cupin"/>
    <property type="match status" value="2"/>
</dbReference>
<dbReference type="GO" id="GO:0046872">
    <property type="term" value="F:metal ion binding"/>
    <property type="evidence" value="ECO:0007669"/>
    <property type="project" value="UniProtKB-KW"/>
</dbReference>
<dbReference type="Proteomes" id="UP000313359">
    <property type="component" value="Unassembled WGS sequence"/>
</dbReference>
<evidence type="ECO:0000256" key="2">
    <source>
        <dbReference type="ARBA" id="ARBA00022723"/>
    </source>
</evidence>
<dbReference type="InterPro" id="IPR045109">
    <property type="entry name" value="LSDs-like"/>
</dbReference>
<dbReference type="GO" id="GO:0000118">
    <property type="term" value="C:histone deacetylase complex"/>
    <property type="evidence" value="ECO:0007669"/>
    <property type="project" value="TreeGrafter"/>
</dbReference>
<keyword evidence="5" id="KW-1185">Reference proteome</keyword>
<dbReference type="GO" id="GO:0003712">
    <property type="term" value="F:transcription coregulator activity"/>
    <property type="evidence" value="ECO:0007669"/>
    <property type="project" value="TreeGrafter"/>
</dbReference>
<dbReference type="GO" id="GO:0000785">
    <property type="term" value="C:chromatin"/>
    <property type="evidence" value="ECO:0007669"/>
    <property type="project" value="TreeGrafter"/>
</dbReference>
<proteinExistence type="predicted"/>
<evidence type="ECO:0000256" key="3">
    <source>
        <dbReference type="ARBA" id="ARBA00023242"/>
    </source>
</evidence>
<dbReference type="PANTHER" id="PTHR12549:SF38">
    <property type="entry name" value="JMJC DOMAIN-CONTAINING HISTONE DEMETHYLASE 2, ISOFORM A"/>
    <property type="match status" value="1"/>
</dbReference>
<keyword evidence="2" id="KW-0479">Metal-binding</keyword>